<evidence type="ECO:0000313" key="3">
    <source>
        <dbReference type="Proteomes" id="UP000030764"/>
    </source>
</evidence>
<evidence type="ECO:0000313" key="1">
    <source>
        <dbReference type="EMBL" id="KFD53281.1"/>
    </source>
</evidence>
<name>A0A085M7T5_9BILA</name>
<dbReference type="Proteomes" id="UP000030764">
    <property type="component" value="Unassembled WGS sequence"/>
</dbReference>
<protein>
    <submittedName>
        <fullName evidence="1">Uncharacterized protein</fullName>
    </submittedName>
</protein>
<evidence type="ECO:0000313" key="2">
    <source>
        <dbReference type="EMBL" id="KFD66364.1"/>
    </source>
</evidence>
<dbReference type="Proteomes" id="UP000030758">
    <property type="component" value="Unassembled WGS sequence"/>
</dbReference>
<dbReference type="EMBL" id="KL367525">
    <property type="protein sequence ID" value="KFD66364.1"/>
    <property type="molecule type" value="Genomic_DNA"/>
</dbReference>
<proteinExistence type="predicted"/>
<organism evidence="1 3">
    <name type="scientific">Trichuris suis</name>
    <name type="common">pig whipworm</name>
    <dbReference type="NCBI Taxonomy" id="68888"/>
    <lineage>
        <taxon>Eukaryota</taxon>
        <taxon>Metazoa</taxon>
        <taxon>Ecdysozoa</taxon>
        <taxon>Nematoda</taxon>
        <taxon>Enoplea</taxon>
        <taxon>Dorylaimia</taxon>
        <taxon>Trichinellida</taxon>
        <taxon>Trichuridae</taxon>
        <taxon>Trichuris</taxon>
    </lineage>
</organism>
<reference evidence="1 3" key="1">
    <citation type="journal article" date="2014" name="Nat. Genet.">
        <title>Genome and transcriptome of the porcine whipworm Trichuris suis.</title>
        <authorList>
            <person name="Jex A.R."/>
            <person name="Nejsum P."/>
            <person name="Schwarz E.M."/>
            <person name="Hu L."/>
            <person name="Young N.D."/>
            <person name="Hall R.S."/>
            <person name="Korhonen P.K."/>
            <person name="Liao S."/>
            <person name="Thamsborg S."/>
            <person name="Xia J."/>
            <person name="Xu P."/>
            <person name="Wang S."/>
            <person name="Scheerlinck J.P."/>
            <person name="Hofmann A."/>
            <person name="Sternberg P.W."/>
            <person name="Wang J."/>
            <person name="Gasser R.B."/>
        </authorList>
    </citation>
    <scope>NUCLEOTIDE SEQUENCE [LARGE SCALE GENOMIC DNA]</scope>
    <source>
        <strain evidence="2">DCEP-RM93F</strain>
        <strain evidence="1">DCEP-RM93M</strain>
    </source>
</reference>
<sequence>MEGSRDIDNLLQNLDSMGLADLTKKQGSMSGTVYLPDKNQDYKPSCALT</sequence>
<dbReference type="EMBL" id="KL363218">
    <property type="protein sequence ID" value="KFD53281.1"/>
    <property type="molecule type" value="Genomic_DNA"/>
</dbReference>
<gene>
    <name evidence="1" type="ORF">M513_05762</name>
    <name evidence="2" type="ORF">M514_05762</name>
</gene>
<dbReference type="AlphaFoldDB" id="A0A085M7T5"/>
<keyword evidence="3" id="KW-1185">Reference proteome</keyword>
<accession>A0A085M7T5</accession>